<dbReference type="STRING" id="1447883.A0A2B7YGE2"/>
<name>A0A2B7YGE2_POLH7</name>
<evidence type="ECO:0000313" key="2">
    <source>
        <dbReference type="Proteomes" id="UP000224634"/>
    </source>
</evidence>
<organism evidence="1 2">
    <name type="scientific">Polytolypa hystricis (strain UAMH7299)</name>
    <dbReference type="NCBI Taxonomy" id="1447883"/>
    <lineage>
        <taxon>Eukaryota</taxon>
        <taxon>Fungi</taxon>
        <taxon>Dikarya</taxon>
        <taxon>Ascomycota</taxon>
        <taxon>Pezizomycotina</taxon>
        <taxon>Eurotiomycetes</taxon>
        <taxon>Eurotiomycetidae</taxon>
        <taxon>Onygenales</taxon>
        <taxon>Onygenales incertae sedis</taxon>
        <taxon>Polytolypa</taxon>
    </lineage>
</organism>
<gene>
    <name evidence="1" type="ORF">AJ80_02786</name>
</gene>
<dbReference type="Pfam" id="PF05988">
    <property type="entry name" value="DUF899"/>
    <property type="match status" value="1"/>
</dbReference>
<evidence type="ECO:0000313" key="1">
    <source>
        <dbReference type="EMBL" id="PGH23154.1"/>
    </source>
</evidence>
<dbReference type="InterPro" id="IPR036249">
    <property type="entry name" value="Thioredoxin-like_sf"/>
</dbReference>
<dbReference type="EMBL" id="PDNA01000028">
    <property type="protein sequence ID" value="PGH23154.1"/>
    <property type="molecule type" value="Genomic_DNA"/>
</dbReference>
<sequence length="256" mass="29111">MAAIQVVSPDEYRSARLSLLAKEKEATRARDALAAERRKLPMVEVTKPYTFTGINGDTAKEQTLTLSDLFSGRRQLIIYHFMFDPSWEAGCSNCSLMGDSIPPLHHLHTRSTSFVAVSRAPIEKINAYKERMGWTSFPWVSSYNSDFNYDMHVTGDQAVRPVEYNFKNKEELERVGQGFFSRGEQPGTSVFYRGDGKVGEKGKIYHTYSTYTRGGEHLINTLSWLDMTPLGRQDGETGLRFGQRDEYTEEELKGLH</sequence>
<reference evidence="1 2" key="1">
    <citation type="submission" date="2017-10" db="EMBL/GenBank/DDBJ databases">
        <title>Comparative genomics in systemic dimorphic fungi from Ajellomycetaceae.</title>
        <authorList>
            <person name="Munoz J.F."/>
            <person name="Mcewen J.G."/>
            <person name="Clay O.K."/>
            <person name="Cuomo C.A."/>
        </authorList>
    </citation>
    <scope>NUCLEOTIDE SEQUENCE [LARGE SCALE GENOMIC DNA]</scope>
    <source>
        <strain evidence="1 2">UAMH7299</strain>
    </source>
</reference>
<dbReference type="InterPro" id="IPR010296">
    <property type="entry name" value="DUF899_thioredox"/>
</dbReference>
<accession>A0A2B7YGE2</accession>
<evidence type="ECO:0008006" key="3">
    <source>
        <dbReference type="Google" id="ProtNLM"/>
    </source>
</evidence>
<dbReference type="Proteomes" id="UP000224634">
    <property type="component" value="Unassembled WGS sequence"/>
</dbReference>
<comment type="caution">
    <text evidence="1">The sequence shown here is derived from an EMBL/GenBank/DDBJ whole genome shotgun (WGS) entry which is preliminary data.</text>
</comment>
<dbReference type="AlphaFoldDB" id="A0A2B7YGE2"/>
<protein>
    <recommendedName>
        <fullName evidence="3">Thioredoxin domain-containing protein</fullName>
    </recommendedName>
</protein>
<keyword evidence="2" id="KW-1185">Reference proteome</keyword>
<dbReference type="OrthoDB" id="3503208at2759"/>
<proteinExistence type="predicted"/>
<dbReference type="SUPFAM" id="SSF52833">
    <property type="entry name" value="Thioredoxin-like"/>
    <property type="match status" value="1"/>
</dbReference>